<organism evidence="1 2">
    <name type="scientific">Dactylosporangium darangshiense</name>
    <dbReference type="NCBI Taxonomy" id="579108"/>
    <lineage>
        <taxon>Bacteria</taxon>
        <taxon>Bacillati</taxon>
        <taxon>Actinomycetota</taxon>
        <taxon>Actinomycetes</taxon>
        <taxon>Micromonosporales</taxon>
        <taxon>Micromonosporaceae</taxon>
        <taxon>Dactylosporangium</taxon>
    </lineage>
</organism>
<protein>
    <recommendedName>
        <fullName evidence="3">Sulfur carrier protein ThiS</fullName>
    </recommendedName>
</protein>
<dbReference type="PANTHER" id="PTHR34472:SF1">
    <property type="entry name" value="SULFUR CARRIER PROTEIN THIS"/>
    <property type="match status" value="1"/>
</dbReference>
<evidence type="ECO:0000313" key="1">
    <source>
        <dbReference type="EMBL" id="GAA4253990.1"/>
    </source>
</evidence>
<dbReference type="Pfam" id="PF02597">
    <property type="entry name" value="ThiS"/>
    <property type="match status" value="1"/>
</dbReference>
<dbReference type="InterPro" id="IPR012675">
    <property type="entry name" value="Beta-grasp_dom_sf"/>
</dbReference>
<dbReference type="NCBIfam" id="TIGR01683">
    <property type="entry name" value="thiS"/>
    <property type="match status" value="1"/>
</dbReference>
<comment type="caution">
    <text evidence="1">The sequence shown here is derived from an EMBL/GenBank/DDBJ whole genome shotgun (WGS) entry which is preliminary data.</text>
</comment>
<dbReference type="SUPFAM" id="SSF54285">
    <property type="entry name" value="MoaD/ThiS"/>
    <property type="match status" value="1"/>
</dbReference>
<dbReference type="Gene3D" id="3.10.20.30">
    <property type="match status" value="1"/>
</dbReference>
<sequence>MHLVVNAVASTVDDDTTVADVVRTLAGDDPRGIAVALNGDVVPRARWADTRPADGDHVEVLTAVQGG</sequence>
<dbReference type="PANTHER" id="PTHR34472">
    <property type="entry name" value="SULFUR CARRIER PROTEIN THIS"/>
    <property type="match status" value="1"/>
</dbReference>
<gene>
    <name evidence="1" type="ORF">GCM10022255_056920</name>
</gene>
<dbReference type="InterPro" id="IPR003749">
    <property type="entry name" value="ThiS/MoaD-like"/>
</dbReference>
<reference evidence="2" key="1">
    <citation type="journal article" date="2019" name="Int. J. Syst. Evol. Microbiol.">
        <title>The Global Catalogue of Microorganisms (GCM) 10K type strain sequencing project: providing services to taxonomists for standard genome sequencing and annotation.</title>
        <authorList>
            <consortium name="The Broad Institute Genomics Platform"/>
            <consortium name="The Broad Institute Genome Sequencing Center for Infectious Disease"/>
            <person name="Wu L."/>
            <person name="Ma J."/>
        </authorList>
    </citation>
    <scope>NUCLEOTIDE SEQUENCE [LARGE SCALE GENOMIC DNA]</scope>
    <source>
        <strain evidence="2">JCM 17441</strain>
    </source>
</reference>
<dbReference type="CDD" id="cd00565">
    <property type="entry name" value="Ubl_ThiS"/>
    <property type="match status" value="1"/>
</dbReference>
<accession>A0ABP8DEG2</accession>
<dbReference type="RefSeq" id="WP_345131058.1">
    <property type="nucleotide sequence ID" value="NZ_BAABAT010000017.1"/>
</dbReference>
<dbReference type="Proteomes" id="UP001500620">
    <property type="component" value="Unassembled WGS sequence"/>
</dbReference>
<proteinExistence type="predicted"/>
<keyword evidence="2" id="KW-1185">Reference proteome</keyword>
<evidence type="ECO:0000313" key="2">
    <source>
        <dbReference type="Proteomes" id="UP001500620"/>
    </source>
</evidence>
<dbReference type="EMBL" id="BAABAT010000017">
    <property type="protein sequence ID" value="GAA4253990.1"/>
    <property type="molecule type" value="Genomic_DNA"/>
</dbReference>
<dbReference type="InterPro" id="IPR016155">
    <property type="entry name" value="Mopterin_synth/thiamin_S_b"/>
</dbReference>
<name>A0ABP8DEG2_9ACTN</name>
<dbReference type="InterPro" id="IPR010035">
    <property type="entry name" value="Thi_S"/>
</dbReference>
<evidence type="ECO:0008006" key="3">
    <source>
        <dbReference type="Google" id="ProtNLM"/>
    </source>
</evidence>